<dbReference type="Proteomes" id="UP000316726">
    <property type="component" value="Chromosome 11"/>
</dbReference>
<accession>A0A5B8MT14</accession>
<reference evidence="1 2" key="1">
    <citation type="submission" date="2018-07" db="EMBL/GenBank/DDBJ databases">
        <title>The complete nuclear genome of the prasinophyte Chloropicon primus (CCMP1205).</title>
        <authorList>
            <person name="Pombert J.-F."/>
            <person name="Otis C."/>
            <person name="Turmel M."/>
            <person name="Lemieux C."/>
        </authorList>
    </citation>
    <scope>NUCLEOTIDE SEQUENCE [LARGE SCALE GENOMIC DNA]</scope>
    <source>
        <strain evidence="1 2">CCMP1205</strain>
    </source>
</reference>
<evidence type="ECO:0000313" key="2">
    <source>
        <dbReference type="Proteomes" id="UP000316726"/>
    </source>
</evidence>
<evidence type="ECO:0008006" key="3">
    <source>
        <dbReference type="Google" id="ProtNLM"/>
    </source>
</evidence>
<dbReference type="InterPro" id="IPR052050">
    <property type="entry name" value="SecEffector_AnkRepeat"/>
</dbReference>
<dbReference type="Gene3D" id="1.25.40.20">
    <property type="entry name" value="Ankyrin repeat-containing domain"/>
    <property type="match status" value="1"/>
</dbReference>
<dbReference type="InterPro" id="IPR036770">
    <property type="entry name" value="Ankyrin_rpt-contain_sf"/>
</dbReference>
<sequence>MVAARKKQKTEAPPKHALEVLPEPLWRIVGKHVTDYDRVAFASTCRTFLEALVEAGDPRKKGPLPLRTSLMDHKLMEQMPCFTLDWFQWVYHSFERKEGAAASQRFGSYSNHLYDADLLLVATFQGSKKAMKWLASQGIPLSIKCLRHETEEAVALAAAAAGGHVDVLDWLRSEGCKLDESAYAGASCGGQLEVLQWLRSQNPPCPWNENACSYSAYEGHLHNLQWLRSQDPPCPWNESTCAFAATGGRLGALQWLRSQDPPCPWDAKTCQHAAGGGELGVLKWARSQDPPCPWDVTTCSGAAWGGHLDVLKWLRSQDPPCPWDNGTSFYAASGGHLVALQWLQSQDPPCPWNPENCKKEAESMGHQHVVEWIKETNSKQ</sequence>
<gene>
    <name evidence="1" type="ORF">A3770_11p64460</name>
</gene>
<dbReference type="EMBL" id="CP031044">
    <property type="protein sequence ID" value="QDZ23928.1"/>
    <property type="molecule type" value="Genomic_DNA"/>
</dbReference>
<organism evidence="1 2">
    <name type="scientific">Chloropicon primus</name>
    <dbReference type="NCBI Taxonomy" id="1764295"/>
    <lineage>
        <taxon>Eukaryota</taxon>
        <taxon>Viridiplantae</taxon>
        <taxon>Chlorophyta</taxon>
        <taxon>Chloropicophyceae</taxon>
        <taxon>Chloropicales</taxon>
        <taxon>Chloropicaceae</taxon>
        <taxon>Chloropicon</taxon>
    </lineage>
</organism>
<dbReference type="PANTHER" id="PTHR46586:SF3">
    <property type="entry name" value="ANKYRIN REPEAT-CONTAINING PROTEIN"/>
    <property type="match status" value="1"/>
</dbReference>
<protein>
    <recommendedName>
        <fullName evidence="3">Ankyrin repeat domain-containing protein</fullName>
    </recommendedName>
</protein>
<proteinExistence type="predicted"/>
<dbReference type="SUPFAM" id="SSF48403">
    <property type="entry name" value="Ankyrin repeat"/>
    <property type="match status" value="1"/>
</dbReference>
<dbReference type="OrthoDB" id="551666at2759"/>
<name>A0A5B8MT14_9CHLO</name>
<keyword evidence="2" id="KW-1185">Reference proteome</keyword>
<dbReference type="PANTHER" id="PTHR46586">
    <property type="entry name" value="ANKYRIN REPEAT-CONTAINING PROTEIN"/>
    <property type="match status" value="1"/>
</dbReference>
<evidence type="ECO:0000313" key="1">
    <source>
        <dbReference type="EMBL" id="QDZ23928.1"/>
    </source>
</evidence>
<dbReference type="AlphaFoldDB" id="A0A5B8MT14"/>